<evidence type="ECO:0000256" key="2">
    <source>
        <dbReference type="ARBA" id="ARBA00022840"/>
    </source>
</evidence>
<dbReference type="Proteomes" id="UP001321486">
    <property type="component" value="Chromosome"/>
</dbReference>
<dbReference type="SUPFAM" id="SSF52540">
    <property type="entry name" value="P-loop containing nucleoside triphosphate hydrolases"/>
    <property type="match status" value="1"/>
</dbReference>
<dbReference type="Pfam" id="PF00005">
    <property type="entry name" value="ABC_tran"/>
    <property type="match status" value="1"/>
</dbReference>
<dbReference type="RefSeq" id="WP_286346142.1">
    <property type="nucleotide sequence ID" value="NZ_AP027732.1"/>
</dbReference>
<dbReference type="PROSITE" id="PS50893">
    <property type="entry name" value="ABC_TRANSPORTER_2"/>
    <property type="match status" value="1"/>
</dbReference>
<sequence length="341" mass="36458">MSVLEHPSVTAASSEDAPVLEVRGAVKRYGNVVALDGASLTLKKGEILALLGDNGAGKSTLVKSISGTHQIDSGQILVDGAPVEFRSSADARSAGIETVYQDLALFDNLPASANFYAGRELTGPGRMPRGFGLLRTKTMAKETAKLLEELKVRIPSLVMPVGLMSGGQRQAIAVARAVAFAHRVVLLDEPTAALGIRETRQVLDLVKALPARGISVILISHQLDDVIEVADRAIVLRRGRVVGEEILRRHPPKTRLDDRRRRRRNRTDSAICLIRLHPRVMPNPSAAHNPLHNEVENTMKKHVTITMAAVGILAFTLTGCSGGSGEAPAARLQASPKSASS</sequence>
<dbReference type="InterPro" id="IPR003439">
    <property type="entry name" value="ABC_transporter-like_ATP-bd"/>
</dbReference>
<evidence type="ECO:0000313" key="4">
    <source>
        <dbReference type="EMBL" id="BDZ49331.1"/>
    </source>
</evidence>
<dbReference type="SMART" id="SM00382">
    <property type="entry name" value="AAA"/>
    <property type="match status" value="1"/>
</dbReference>
<reference evidence="5" key="1">
    <citation type="journal article" date="2019" name="Int. J. Syst. Evol. Microbiol.">
        <title>The Global Catalogue of Microorganisms (GCM) 10K type strain sequencing project: providing services to taxonomists for standard genome sequencing and annotation.</title>
        <authorList>
            <consortium name="The Broad Institute Genomics Platform"/>
            <consortium name="The Broad Institute Genome Sequencing Center for Infectious Disease"/>
            <person name="Wu L."/>
            <person name="Ma J."/>
        </authorList>
    </citation>
    <scope>NUCLEOTIDE SEQUENCE [LARGE SCALE GENOMIC DNA]</scope>
    <source>
        <strain evidence="5">NBRC 108728</strain>
    </source>
</reference>
<gene>
    <name evidence="4" type="ORF">GCM10025867_15720</name>
</gene>
<keyword evidence="2" id="KW-0067">ATP-binding</keyword>
<dbReference type="InterPro" id="IPR003593">
    <property type="entry name" value="AAA+_ATPase"/>
</dbReference>
<dbReference type="Gene3D" id="3.40.50.300">
    <property type="entry name" value="P-loop containing nucleotide triphosphate hydrolases"/>
    <property type="match status" value="1"/>
</dbReference>
<dbReference type="InterPro" id="IPR050107">
    <property type="entry name" value="ABC_carbohydrate_import_ATPase"/>
</dbReference>
<dbReference type="PROSITE" id="PS00211">
    <property type="entry name" value="ABC_TRANSPORTER_1"/>
    <property type="match status" value="1"/>
</dbReference>
<keyword evidence="1" id="KW-0547">Nucleotide-binding</keyword>
<evidence type="ECO:0000256" key="1">
    <source>
        <dbReference type="ARBA" id="ARBA00022741"/>
    </source>
</evidence>
<protein>
    <recommendedName>
        <fullName evidence="3">ABC transporter domain-containing protein</fullName>
    </recommendedName>
</protein>
<dbReference type="InterPro" id="IPR017871">
    <property type="entry name" value="ABC_transporter-like_CS"/>
</dbReference>
<keyword evidence="5" id="KW-1185">Reference proteome</keyword>
<dbReference type="PANTHER" id="PTHR43790:SF8">
    <property type="entry name" value="SUGAR ABC TRANSPORTER ATP-BINDING PROTEIN"/>
    <property type="match status" value="1"/>
</dbReference>
<accession>A0ABM8GLQ0</accession>
<evidence type="ECO:0000313" key="5">
    <source>
        <dbReference type="Proteomes" id="UP001321486"/>
    </source>
</evidence>
<dbReference type="PANTHER" id="PTHR43790">
    <property type="entry name" value="CARBOHYDRATE TRANSPORT ATP-BINDING PROTEIN MG119-RELATED"/>
    <property type="match status" value="1"/>
</dbReference>
<organism evidence="4 5">
    <name type="scientific">Frondihabitans sucicola</name>
    <dbReference type="NCBI Taxonomy" id="1268041"/>
    <lineage>
        <taxon>Bacteria</taxon>
        <taxon>Bacillati</taxon>
        <taxon>Actinomycetota</taxon>
        <taxon>Actinomycetes</taxon>
        <taxon>Micrococcales</taxon>
        <taxon>Microbacteriaceae</taxon>
        <taxon>Frondihabitans</taxon>
    </lineage>
</organism>
<dbReference type="EMBL" id="AP027732">
    <property type="protein sequence ID" value="BDZ49331.1"/>
    <property type="molecule type" value="Genomic_DNA"/>
</dbReference>
<evidence type="ECO:0000259" key="3">
    <source>
        <dbReference type="PROSITE" id="PS50893"/>
    </source>
</evidence>
<feature type="domain" description="ABC transporter" evidence="3">
    <location>
        <begin position="20"/>
        <end position="263"/>
    </location>
</feature>
<dbReference type="InterPro" id="IPR027417">
    <property type="entry name" value="P-loop_NTPase"/>
</dbReference>
<proteinExistence type="predicted"/>
<dbReference type="CDD" id="cd03216">
    <property type="entry name" value="ABC_Carb_Monos_I"/>
    <property type="match status" value="1"/>
</dbReference>
<name>A0ABM8GLQ0_9MICO</name>